<feature type="compositionally biased region" description="Acidic residues" evidence="1">
    <location>
        <begin position="78"/>
        <end position="88"/>
    </location>
</feature>
<evidence type="ECO:0000259" key="2">
    <source>
        <dbReference type="Pfam" id="PF01764"/>
    </source>
</evidence>
<reference evidence="3" key="1">
    <citation type="submission" date="2021-01" db="EMBL/GenBank/DDBJ databases">
        <authorList>
            <person name="Corre E."/>
            <person name="Pelletier E."/>
            <person name="Niang G."/>
            <person name="Scheremetjew M."/>
            <person name="Finn R."/>
            <person name="Kale V."/>
            <person name="Holt S."/>
            <person name="Cochrane G."/>
            <person name="Meng A."/>
            <person name="Brown T."/>
            <person name="Cohen L."/>
        </authorList>
    </citation>
    <scope>NUCLEOTIDE SEQUENCE</scope>
    <source>
        <strain evidence="3">CCMP3124</strain>
    </source>
</reference>
<dbReference type="AlphaFoldDB" id="A0A7S1TLZ3"/>
<dbReference type="Pfam" id="PF01764">
    <property type="entry name" value="Lipase_3"/>
    <property type="match status" value="1"/>
</dbReference>
<sequence length="640" mass="70627">MEEEKMSAVSTDAASEDAEEEIALAECELAKLCNYVSAFRVKEIRPLAPPQCKGKGYVCRIMAKKMERAANDGAEYIEGVDDSDDDGTESQAGSEVSDGLEADFRRASDSYKIPGTRDVPDQRPPEKRKSSMKSIAKFSEAMLGRFPTLAPAKSLTLIKSQKSKAKSESASVLNQSASGVENGDSAPSEADEGLLRRATTFLPRGYDKDEAKLMVEFTTAAYCRVHNSTSYECGCGPQLGDFRYTGRFTDVKLDAAGFTGISPKQQYIVAAFRGTVSAKNWMSNLKAVSMAASKGGGSYVDLPAEIRIHLGFYQHFASIGHAMVDEVLKLHRENPTFTVYVTGHSLGGAMAALAALHLVLQGVPDASMKVYTFGQPRVGNEAFSRYFDERVSSFYRIVNNHDIVPHLPLRSAGFRHVGEEMWFSSELSNVQRKQLVTKNSALRPNLLADIISEHGLMGDCANTTPFSKLGIVDHLLYYDRITGKHRLRGAPPPKRPIKSDGRIEVVSENFAEVVFDPYKNVVVWVYTPKHDCCKNKAPFKKLMQHAIEELELGNDMALKVVQINGVANDLPEHYFPDGISTVYFKPAGSTPYKVVPIKLEGPATFDSLLELVESNWIAPRPDFFMCEMQETMRSVPEKSC</sequence>
<dbReference type="SUPFAM" id="SSF52833">
    <property type="entry name" value="Thioredoxin-like"/>
    <property type="match status" value="1"/>
</dbReference>
<dbReference type="CDD" id="cd00519">
    <property type="entry name" value="Lipase_3"/>
    <property type="match status" value="1"/>
</dbReference>
<dbReference type="InterPro" id="IPR002921">
    <property type="entry name" value="Fungal_lipase-type"/>
</dbReference>
<dbReference type="PANTHER" id="PTHR45856">
    <property type="entry name" value="ALPHA/BETA-HYDROLASES SUPERFAMILY PROTEIN"/>
    <property type="match status" value="1"/>
</dbReference>
<feature type="domain" description="Fungal lipase-type" evidence="2">
    <location>
        <begin position="269"/>
        <end position="410"/>
    </location>
</feature>
<proteinExistence type="predicted"/>
<evidence type="ECO:0000256" key="1">
    <source>
        <dbReference type="SAM" id="MobiDB-lite"/>
    </source>
</evidence>
<dbReference type="InterPro" id="IPR036249">
    <property type="entry name" value="Thioredoxin-like_sf"/>
</dbReference>
<dbReference type="SUPFAM" id="SSF53474">
    <property type="entry name" value="alpha/beta-Hydrolases"/>
    <property type="match status" value="1"/>
</dbReference>
<dbReference type="Gene3D" id="3.40.30.10">
    <property type="entry name" value="Glutaredoxin"/>
    <property type="match status" value="1"/>
</dbReference>
<dbReference type="GO" id="GO:0006629">
    <property type="term" value="P:lipid metabolic process"/>
    <property type="evidence" value="ECO:0007669"/>
    <property type="project" value="InterPro"/>
</dbReference>
<name>A0A7S1TLZ3_9RHOD</name>
<protein>
    <recommendedName>
        <fullName evidence="2">Fungal lipase-type domain-containing protein</fullName>
    </recommendedName>
</protein>
<feature type="region of interest" description="Disordered" evidence="1">
    <location>
        <begin position="166"/>
        <end position="192"/>
    </location>
</feature>
<dbReference type="Gene3D" id="3.40.50.1820">
    <property type="entry name" value="alpha/beta hydrolase"/>
    <property type="match status" value="1"/>
</dbReference>
<feature type="region of interest" description="Disordered" evidence="1">
    <location>
        <begin position="74"/>
        <end position="133"/>
    </location>
</feature>
<dbReference type="InterPro" id="IPR029058">
    <property type="entry name" value="AB_hydrolase_fold"/>
</dbReference>
<dbReference type="EMBL" id="HBGI01002766">
    <property type="protein sequence ID" value="CAD9240049.1"/>
    <property type="molecule type" value="Transcribed_RNA"/>
</dbReference>
<feature type="compositionally biased region" description="Basic and acidic residues" evidence="1">
    <location>
        <begin position="118"/>
        <end position="129"/>
    </location>
</feature>
<accession>A0A7S1TLZ3</accession>
<dbReference type="InterPro" id="IPR051218">
    <property type="entry name" value="Sec_MonoDiacylglyc_Lipase"/>
</dbReference>
<dbReference type="PANTHER" id="PTHR45856:SF24">
    <property type="entry name" value="FUNGAL LIPASE-LIKE DOMAIN-CONTAINING PROTEIN"/>
    <property type="match status" value="1"/>
</dbReference>
<gene>
    <name evidence="3" type="ORF">EAUS1353_LOCUS1787</name>
</gene>
<evidence type="ECO:0000313" key="3">
    <source>
        <dbReference type="EMBL" id="CAD9240049.1"/>
    </source>
</evidence>
<organism evidence="3">
    <name type="scientific">Erythrolobus australicus</name>
    <dbReference type="NCBI Taxonomy" id="1077150"/>
    <lineage>
        <taxon>Eukaryota</taxon>
        <taxon>Rhodophyta</taxon>
        <taxon>Bangiophyceae</taxon>
        <taxon>Porphyridiales</taxon>
        <taxon>Porphyridiaceae</taxon>
        <taxon>Erythrolobus</taxon>
    </lineage>
</organism>